<evidence type="ECO:0000256" key="3">
    <source>
        <dbReference type="ARBA" id="ARBA00022840"/>
    </source>
</evidence>
<protein>
    <recommendedName>
        <fullName evidence="4">DALR anticodon binding domain-containing protein</fullName>
    </recommendedName>
</protein>
<keyword evidence="3" id="KW-0067">ATP-binding</keyword>
<evidence type="ECO:0000256" key="1">
    <source>
        <dbReference type="ARBA" id="ARBA00022598"/>
    </source>
</evidence>
<keyword evidence="2" id="KW-0547">Nucleotide-binding</keyword>
<dbReference type="Gene3D" id="1.10.730.10">
    <property type="entry name" value="Isoleucyl-tRNA Synthetase, Domain 1"/>
    <property type="match status" value="1"/>
</dbReference>
<evidence type="ECO:0000256" key="2">
    <source>
        <dbReference type="ARBA" id="ARBA00022741"/>
    </source>
</evidence>
<evidence type="ECO:0000313" key="6">
    <source>
        <dbReference type="Proteomes" id="UP000431901"/>
    </source>
</evidence>
<dbReference type="GO" id="GO:0005524">
    <property type="term" value="F:ATP binding"/>
    <property type="evidence" value="ECO:0007669"/>
    <property type="project" value="UniProtKB-KW"/>
</dbReference>
<organism evidence="5 6">
    <name type="scientific">Actinomadura rayongensis</name>
    <dbReference type="NCBI Taxonomy" id="1429076"/>
    <lineage>
        <taxon>Bacteria</taxon>
        <taxon>Bacillati</taxon>
        <taxon>Actinomycetota</taxon>
        <taxon>Actinomycetes</taxon>
        <taxon>Streptosporangiales</taxon>
        <taxon>Thermomonosporaceae</taxon>
        <taxon>Actinomadura</taxon>
    </lineage>
</organism>
<dbReference type="SUPFAM" id="SSF47323">
    <property type="entry name" value="Anticodon-binding domain of a subclass of class I aminoacyl-tRNA synthetases"/>
    <property type="match status" value="1"/>
</dbReference>
<dbReference type="EMBL" id="WUTW01000001">
    <property type="protein sequence ID" value="MXQ62767.1"/>
    <property type="molecule type" value="Genomic_DNA"/>
</dbReference>
<gene>
    <name evidence="5" type="ORF">GQ466_01830</name>
</gene>
<dbReference type="AlphaFoldDB" id="A0A6I4VXU4"/>
<proteinExistence type="predicted"/>
<dbReference type="SMART" id="SM00836">
    <property type="entry name" value="DALR_1"/>
    <property type="match status" value="1"/>
</dbReference>
<feature type="domain" description="DALR anticodon binding" evidence="4">
    <location>
        <begin position="46"/>
        <end position="164"/>
    </location>
</feature>
<evidence type="ECO:0000313" key="5">
    <source>
        <dbReference type="EMBL" id="MXQ62767.1"/>
    </source>
</evidence>
<dbReference type="Pfam" id="PF05746">
    <property type="entry name" value="DALR_1"/>
    <property type="match status" value="1"/>
</dbReference>
<reference evidence="5 6" key="1">
    <citation type="submission" date="2019-12" db="EMBL/GenBank/DDBJ databases">
        <title>Nocardia macrotermitis sp. nov. and Nocardia aurantia sp. nov., isolated from the gut of the fungus growing-termite Macrotermes natalensis.</title>
        <authorList>
            <person name="Christine B."/>
            <person name="Rene B."/>
        </authorList>
    </citation>
    <scope>NUCLEOTIDE SEQUENCE [LARGE SCALE GENOMIC DNA]</scope>
    <source>
        <strain evidence="5 6">DSM 102126</strain>
    </source>
</reference>
<dbReference type="OrthoDB" id="9803211at2"/>
<dbReference type="InterPro" id="IPR008909">
    <property type="entry name" value="DALR_anticod-bd"/>
</dbReference>
<keyword evidence="1" id="KW-0436">Ligase</keyword>
<dbReference type="RefSeq" id="WP_161101010.1">
    <property type="nucleotide sequence ID" value="NZ_JBHLYI010000002.1"/>
</dbReference>
<sequence length="164" mass="18090">MLVITVDPARVVTGVINEGTAFGRADVPHMDWDDRPRTWRNPGFVVRYAYARAAWTERWAGEMGVPAGEPHIEAEAERCFAERLADLPGRAAQAEREQDPRPFAFCLERLAAAYHDVHEHCPALPKGDEKPGAAHASRVTLARAARVALGNGLTMVGETPRERI</sequence>
<dbReference type="InterPro" id="IPR009080">
    <property type="entry name" value="tRNAsynth_Ia_anticodon-bd"/>
</dbReference>
<keyword evidence="6" id="KW-1185">Reference proteome</keyword>
<dbReference type="GO" id="GO:0006420">
    <property type="term" value="P:arginyl-tRNA aminoacylation"/>
    <property type="evidence" value="ECO:0007669"/>
    <property type="project" value="InterPro"/>
</dbReference>
<dbReference type="Proteomes" id="UP000431901">
    <property type="component" value="Unassembled WGS sequence"/>
</dbReference>
<evidence type="ECO:0000259" key="4">
    <source>
        <dbReference type="SMART" id="SM00836"/>
    </source>
</evidence>
<comment type="caution">
    <text evidence="5">The sequence shown here is derived from an EMBL/GenBank/DDBJ whole genome shotgun (WGS) entry which is preliminary data.</text>
</comment>
<accession>A0A6I4VXU4</accession>
<name>A0A6I4VXU4_9ACTN</name>
<dbReference type="GO" id="GO:0004814">
    <property type="term" value="F:arginine-tRNA ligase activity"/>
    <property type="evidence" value="ECO:0007669"/>
    <property type="project" value="InterPro"/>
</dbReference>